<protein>
    <submittedName>
        <fullName evidence="2">Uncharacterized protein</fullName>
    </submittedName>
</protein>
<proteinExistence type="predicted"/>
<evidence type="ECO:0000313" key="2">
    <source>
        <dbReference type="EMBL" id="KAK8546645.1"/>
    </source>
</evidence>
<feature type="region of interest" description="Disordered" evidence="1">
    <location>
        <begin position="1"/>
        <end position="20"/>
    </location>
</feature>
<reference evidence="2 3" key="1">
    <citation type="journal article" date="2024" name="G3 (Bethesda)">
        <title>Genome assembly of Hibiscus sabdariffa L. provides insights into metabolisms of medicinal natural products.</title>
        <authorList>
            <person name="Kim T."/>
        </authorList>
    </citation>
    <scope>NUCLEOTIDE SEQUENCE [LARGE SCALE GENOMIC DNA]</scope>
    <source>
        <strain evidence="2">TK-2024</strain>
        <tissue evidence="2">Old leaves</tissue>
    </source>
</reference>
<dbReference type="EMBL" id="JBBPBM010000023">
    <property type="protein sequence ID" value="KAK8546645.1"/>
    <property type="molecule type" value="Genomic_DNA"/>
</dbReference>
<organism evidence="2 3">
    <name type="scientific">Hibiscus sabdariffa</name>
    <name type="common">roselle</name>
    <dbReference type="NCBI Taxonomy" id="183260"/>
    <lineage>
        <taxon>Eukaryota</taxon>
        <taxon>Viridiplantae</taxon>
        <taxon>Streptophyta</taxon>
        <taxon>Embryophyta</taxon>
        <taxon>Tracheophyta</taxon>
        <taxon>Spermatophyta</taxon>
        <taxon>Magnoliopsida</taxon>
        <taxon>eudicotyledons</taxon>
        <taxon>Gunneridae</taxon>
        <taxon>Pentapetalae</taxon>
        <taxon>rosids</taxon>
        <taxon>malvids</taxon>
        <taxon>Malvales</taxon>
        <taxon>Malvaceae</taxon>
        <taxon>Malvoideae</taxon>
        <taxon>Hibiscus</taxon>
    </lineage>
</organism>
<evidence type="ECO:0000313" key="3">
    <source>
        <dbReference type="Proteomes" id="UP001472677"/>
    </source>
</evidence>
<evidence type="ECO:0000256" key="1">
    <source>
        <dbReference type="SAM" id="MobiDB-lite"/>
    </source>
</evidence>
<gene>
    <name evidence="2" type="ORF">V6N12_027421</name>
</gene>
<keyword evidence="3" id="KW-1185">Reference proteome</keyword>
<name>A0ABR2DY05_9ROSI</name>
<accession>A0ABR2DY05</accession>
<feature type="compositionally biased region" description="Basic and acidic residues" evidence="1">
    <location>
        <begin position="1"/>
        <end position="17"/>
    </location>
</feature>
<dbReference type="Proteomes" id="UP001472677">
    <property type="component" value="Unassembled WGS sequence"/>
</dbReference>
<sequence>MREPSDLKELGPNEDPKLTPLPIIDYQTRAGHQATRPGQFKGPRNSIQWAKPAAPVVAQLEQIHLFVTTRTSRGGTHPIHQLWWLKPWAWVHLFSLNI</sequence>
<comment type="caution">
    <text evidence="2">The sequence shown here is derived from an EMBL/GenBank/DDBJ whole genome shotgun (WGS) entry which is preliminary data.</text>
</comment>